<dbReference type="Pfam" id="PF00271">
    <property type="entry name" value="Helicase_C"/>
    <property type="match status" value="1"/>
</dbReference>
<dbReference type="InterPro" id="IPR001650">
    <property type="entry name" value="Helicase_C-like"/>
</dbReference>
<dbReference type="PROSITE" id="PS51192">
    <property type="entry name" value="HELICASE_ATP_BIND_1"/>
    <property type="match status" value="1"/>
</dbReference>
<reference evidence="17" key="2">
    <citation type="submission" date="2025-08" db="UniProtKB">
        <authorList>
            <consortium name="Ensembl"/>
        </authorList>
    </citation>
    <scope>IDENTIFICATION</scope>
</reference>
<dbReference type="OMA" id="QRSAYCS"/>
<dbReference type="HOGENOM" id="CLU_002601_1_0_1"/>
<dbReference type="SMART" id="SM00847">
    <property type="entry name" value="HA2"/>
    <property type="match status" value="1"/>
</dbReference>
<evidence type="ECO:0000256" key="14">
    <source>
        <dbReference type="ARBA" id="ARBA00047984"/>
    </source>
</evidence>
<keyword evidence="12" id="KW-0943">RNA-mediated gene silencing</keyword>
<evidence type="ECO:0000313" key="17">
    <source>
        <dbReference type="Ensembl" id="ENSCSAVP00000003618.1"/>
    </source>
</evidence>
<dbReference type="FunFam" id="3.40.50.300:FF:000946">
    <property type="entry name" value="putative ATP-dependent RNA helicase TDRD9"/>
    <property type="match status" value="1"/>
</dbReference>
<dbReference type="GO" id="GO:0005524">
    <property type="term" value="F:ATP binding"/>
    <property type="evidence" value="ECO:0007669"/>
    <property type="project" value="UniProtKB-KW"/>
</dbReference>
<proteinExistence type="inferred from homology"/>
<keyword evidence="8" id="KW-0378">Hydrolase</keyword>
<dbReference type="PANTHER" id="PTHR18934">
    <property type="entry name" value="ATP-DEPENDENT RNA HELICASE"/>
    <property type="match status" value="1"/>
</dbReference>
<accession>H2YE70</accession>
<dbReference type="Gene3D" id="1.20.120.1080">
    <property type="match status" value="1"/>
</dbReference>
<keyword evidence="18" id="KW-1185">Reference proteome</keyword>
<dbReference type="STRING" id="51511.ENSCSAVP00000003618"/>
<dbReference type="Gene3D" id="3.40.50.300">
    <property type="entry name" value="P-loop containing nucleotide triphosphate hydrolases"/>
    <property type="match status" value="2"/>
</dbReference>
<dbReference type="InterPro" id="IPR014001">
    <property type="entry name" value="Helicase_ATP-bd"/>
</dbReference>
<dbReference type="InterPro" id="IPR002999">
    <property type="entry name" value="Tudor"/>
</dbReference>
<evidence type="ECO:0000256" key="10">
    <source>
        <dbReference type="ARBA" id="ARBA00022840"/>
    </source>
</evidence>
<dbReference type="InParanoid" id="H2YE70"/>
<evidence type="ECO:0000256" key="4">
    <source>
        <dbReference type="ARBA" id="ARBA00022473"/>
    </source>
</evidence>
<evidence type="ECO:0000256" key="2">
    <source>
        <dbReference type="ARBA" id="ARBA00008792"/>
    </source>
</evidence>
<dbReference type="GO" id="GO:0016787">
    <property type="term" value="F:hydrolase activity"/>
    <property type="evidence" value="ECO:0007669"/>
    <property type="project" value="UniProtKB-KW"/>
</dbReference>
<keyword evidence="11" id="KW-0744">Spermatogenesis</keyword>
<evidence type="ECO:0000259" key="15">
    <source>
        <dbReference type="PROSITE" id="PS51192"/>
    </source>
</evidence>
<evidence type="ECO:0000259" key="16">
    <source>
        <dbReference type="PROSITE" id="PS51194"/>
    </source>
</evidence>
<dbReference type="FunFam" id="1.20.120.1080:FF:000081">
    <property type="entry name" value="Tudor domain containing 9"/>
    <property type="match status" value="1"/>
</dbReference>
<keyword evidence="10" id="KW-0067">ATP-binding</keyword>
<dbReference type="Pfam" id="PF00270">
    <property type="entry name" value="DEAD"/>
    <property type="match status" value="1"/>
</dbReference>
<feature type="domain" description="Helicase C-terminal" evidence="16">
    <location>
        <begin position="238"/>
        <end position="404"/>
    </location>
</feature>
<name>H2YE70_CIOSA</name>
<dbReference type="GO" id="GO:0003724">
    <property type="term" value="F:RNA helicase activity"/>
    <property type="evidence" value="ECO:0007669"/>
    <property type="project" value="UniProtKB-EC"/>
</dbReference>
<dbReference type="AlphaFoldDB" id="H2YE70"/>
<feature type="domain" description="Helicase ATP-binding" evidence="15">
    <location>
        <begin position="10"/>
        <end position="176"/>
    </location>
</feature>
<dbReference type="Proteomes" id="UP000007875">
    <property type="component" value="Unassembled WGS sequence"/>
</dbReference>
<protein>
    <recommendedName>
        <fullName evidence="3">RNA helicase</fullName>
        <ecNumber evidence="3">3.6.4.13</ecNumber>
    </recommendedName>
</protein>
<dbReference type="SUPFAM" id="SSF63748">
    <property type="entry name" value="Tudor/PWWP/MBT"/>
    <property type="match status" value="1"/>
</dbReference>
<keyword evidence="9" id="KW-0347">Helicase</keyword>
<reference evidence="18" key="1">
    <citation type="submission" date="2003-08" db="EMBL/GenBank/DDBJ databases">
        <authorList>
            <person name="Birren B."/>
            <person name="Nusbaum C."/>
            <person name="Abebe A."/>
            <person name="Abouelleil A."/>
            <person name="Adekoya E."/>
            <person name="Ait-zahra M."/>
            <person name="Allen N."/>
            <person name="Allen T."/>
            <person name="An P."/>
            <person name="Anderson M."/>
            <person name="Anderson S."/>
            <person name="Arachchi H."/>
            <person name="Armbruster J."/>
            <person name="Bachantsang P."/>
            <person name="Baldwin J."/>
            <person name="Barry A."/>
            <person name="Bayul T."/>
            <person name="Blitshsteyn B."/>
            <person name="Bloom T."/>
            <person name="Blye J."/>
            <person name="Boguslavskiy L."/>
            <person name="Borowsky M."/>
            <person name="Boukhgalter B."/>
            <person name="Brunache A."/>
            <person name="Butler J."/>
            <person name="Calixte N."/>
            <person name="Calvo S."/>
            <person name="Camarata J."/>
            <person name="Campo K."/>
            <person name="Chang J."/>
            <person name="Cheshatsang Y."/>
            <person name="Citroen M."/>
            <person name="Collymore A."/>
            <person name="Considine T."/>
            <person name="Cook A."/>
            <person name="Cooke P."/>
            <person name="Corum B."/>
            <person name="Cuomo C."/>
            <person name="David R."/>
            <person name="Dawoe T."/>
            <person name="Degray S."/>
            <person name="Dodge S."/>
            <person name="Dooley K."/>
            <person name="Dorje P."/>
            <person name="Dorjee K."/>
            <person name="Dorris L."/>
            <person name="Duffey N."/>
            <person name="Dupes A."/>
            <person name="Elkins T."/>
            <person name="Engels R."/>
            <person name="Erickson J."/>
            <person name="Farina A."/>
            <person name="Faro S."/>
            <person name="Ferreira P."/>
            <person name="Fischer H."/>
            <person name="Fitzgerald M."/>
            <person name="Foley K."/>
            <person name="Gage D."/>
            <person name="Galagan J."/>
            <person name="Gearin G."/>
            <person name="Gnerre S."/>
            <person name="Gnirke A."/>
            <person name="Goyette A."/>
            <person name="Graham J."/>
            <person name="Grandbois E."/>
            <person name="Gyaltsen K."/>
            <person name="Hafez N."/>
            <person name="Hagopian D."/>
            <person name="Hagos B."/>
            <person name="Hall J."/>
            <person name="Hatcher B."/>
            <person name="Heller A."/>
            <person name="Higgins H."/>
            <person name="Honan T."/>
            <person name="Horn A."/>
            <person name="Houde N."/>
            <person name="Hughes L."/>
            <person name="Hulme W."/>
            <person name="Husby E."/>
            <person name="Iliev I."/>
            <person name="Jaffe D."/>
            <person name="Jones C."/>
            <person name="Kamal M."/>
            <person name="Kamat A."/>
            <person name="Kamvysselis M."/>
            <person name="Karlsson E."/>
            <person name="Kells C."/>
            <person name="Kieu A."/>
            <person name="Kisner P."/>
            <person name="Kodira C."/>
            <person name="Kulbokas E."/>
            <person name="Labutti K."/>
            <person name="Lama D."/>
            <person name="Landers T."/>
            <person name="Leger J."/>
            <person name="Levine S."/>
            <person name="Lewis D."/>
            <person name="Lewis T."/>
            <person name="Lindblad-toh K."/>
            <person name="Liu X."/>
            <person name="Lokyitsang T."/>
            <person name="Lokyitsang Y."/>
            <person name="Lucien O."/>
            <person name="Lui A."/>
            <person name="Ma L.J."/>
            <person name="Mabbitt R."/>
            <person name="Macdonald J."/>
            <person name="Maclean C."/>
            <person name="Major J."/>
            <person name="Manning J."/>
            <person name="Marabella R."/>
            <person name="Maru K."/>
            <person name="Matthews C."/>
            <person name="Mauceli E."/>
            <person name="Mccarthy M."/>
            <person name="Mcdonough S."/>
            <person name="Mcghee T."/>
            <person name="Meldrim J."/>
            <person name="Meneus L."/>
            <person name="Mesirov J."/>
            <person name="Mihalev A."/>
            <person name="Mihova T."/>
            <person name="Mikkelsen T."/>
            <person name="Mlenga V."/>
            <person name="Moru K."/>
            <person name="Mozes J."/>
            <person name="Mulrain L."/>
            <person name="Munson G."/>
            <person name="Naylor J."/>
            <person name="Newes C."/>
            <person name="Nguyen C."/>
            <person name="Nguyen N."/>
            <person name="Nguyen T."/>
            <person name="Nicol R."/>
            <person name="Nielsen C."/>
            <person name="Nizzari M."/>
            <person name="Norbu C."/>
            <person name="Norbu N."/>
            <person name="O'donnell P."/>
            <person name="Okoawo O."/>
            <person name="O'leary S."/>
            <person name="Omotosho B."/>
            <person name="O'neill K."/>
            <person name="Osman S."/>
            <person name="Parker S."/>
            <person name="Perrin D."/>
            <person name="Phunkhang P."/>
            <person name="Piqani B."/>
            <person name="Purcell S."/>
            <person name="Rachupka T."/>
            <person name="Ramasamy U."/>
            <person name="Rameau R."/>
            <person name="Ray V."/>
            <person name="Raymond C."/>
            <person name="Retta R."/>
            <person name="Richardson S."/>
            <person name="Rise C."/>
            <person name="Rodriguez J."/>
            <person name="Rogers J."/>
            <person name="Rogov P."/>
            <person name="Rutman M."/>
            <person name="Schupbach R."/>
            <person name="Seaman C."/>
            <person name="Settipalli S."/>
            <person name="Sharpe T."/>
            <person name="Sheridan J."/>
            <person name="Sherpa N."/>
            <person name="Shi J."/>
            <person name="Smirnov S."/>
            <person name="Smith C."/>
            <person name="Sougnez C."/>
            <person name="Spencer B."/>
            <person name="Stalker J."/>
            <person name="Stange-thomann N."/>
            <person name="Stavropoulos S."/>
            <person name="Stetson K."/>
            <person name="Stone C."/>
            <person name="Stone S."/>
            <person name="Stubbs M."/>
            <person name="Talamas J."/>
            <person name="Tchuinga P."/>
            <person name="Tenzing P."/>
            <person name="Tesfaye S."/>
            <person name="Theodore J."/>
            <person name="Thoulutsang Y."/>
            <person name="Topham K."/>
            <person name="Towey S."/>
            <person name="Tsamla T."/>
            <person name="Tsomo N."/>
            <person name="Vallee D."/>
            <person name="Vassiliev H."/>
            <person name="Venkataraman V."/>
            <person name="Vinson J."/>
            <person name="Vo A."/>
            <person name="Wade C."/>
            <person name="Wang S."/>
            <person name="Wangchuk T."/>
            <person name="Wangdi T."/>
            <person name="Whittaker C."/>
            <person name="Wilkinson J."/>
            <person name="Wu Y."/>
            <person name="Wyman D."/>
            <person name="Yadav S."/>
            <person name="Yang S."/>
            <person name="Yang X."/>
            <person name="Yeager S."/>
            <person name="Yee E."/>
            <person name="Young G."/>
            <person name="Zainoun J."/>
            <person name="Zembeck L."/>
            <person name="Zimmer A."/>
            <person name="Zody M."/>
            <person name="Lander E."/>
        </authorList>
    </citation>
    <scope>NUCLEOTIDE SEQUENCE [LARGE SCALE GENOMIC DNA]</scope>
</reference>
<evidence type="ECO:0000256" key="1">
    <source>
        <dbReference type="ARBA" id="ARBA00004496"/>
    </source>
</evidence>
<comment type="subcellular location">
    <subcellularLocation>
        <location evidence="1">Cytoplasm</location>
    </subcellularLocation>
</comment>
<dbReference type="PANTHER" id="PTHR18934:SF113">
    <property type="entry name" value="ATP-DEPENDENT RNA HELICASE TDRD9"/>
    <property type="match status" value="1"/>
</dbReference>
<keyword evidence="4" id="KW-0217">Developmental protein</keyword>
<evidence type="ECO:0000256" key="6">
    <source>
        <dbReference type="ARBA" id="ARBA00022741"/>
    </source>
</evidence>
<dbReference type="SMART" id="SM00490">
    <property type="entry name" value="HELICc"/>
    <property type="match status" value="1"/>
</dbReference>
<dbReference type="Gene3D" id="2.40.50.90">
    <property type="match status" value="1"/>
</dbReference>
<evidence type="ECO:0000256" key="3">
    <source>
        <dbReference type="ARBA" id="ARBA00012552"/>
    </source>
</evidence>
<dbReference type="Pfam" id="PF00567">
    <property type="entry name" value="TUDOR"/>
    <property type="match status" value="1"/>
</dbReference>
<evidence type="ECO:0000256" key="9">
    <source>
        <dbReference type="ARBA" id="ARBA00022806"/>
    </source>
</evidence>
<dbReference type="InterPro" id="IPR011545">
    <property type="entry name" value="DEAD/DEAH_box_helicase_dom"/>
</dbReference>
<dbReference type="GeneTree" id="ENSGT00940000157035"/>
<dbReference type="SUPFAM" id="SSF52540">
    <property type="entry name" value="P-loop containing nucleoside triphosphate hydrolases"/>
    <property type="match status" value="1"/>
</dbReference>
<dbReference type="eggNOG" id="KOG0920">
    <property type="taxonomic scope" value="Eukaryota"/>
</dbReference>
<evidence type="ECO:0000256" key="12">
    <source>
        <dbReference type="ARBA" id="ARBA00023158"/>
    </source>
</evidence>
<evidence type="ECO:0000256" key="7">
    <source>
        <dbReference type="ARBA" id="ARBA00022782"/>
    </source>
</evidence>
<evidence type="ECO:0000256" key="8">
    <source>
        <dbReference type="ARBA" id="ARBA00022801"/>
    </source>
</evidence>
<dbReference type="SMART" id="SM00487">
    <property type="entry name" value="DEXDc"/>
    <property type="match status" value="1"/>
</dbReference>
<keyword evidence="5" id="KW-0963">Cytoplasm</keyword>
<organism evidence="17 18">
    <name type="scientific">Ciona savignyi</name>
    <name type="common">Pacific transparent sea squirt</name>
    <dbReference type="NCBI Taxonomy" id="51511"/>
    <lineage>
        <taxon>Eukaryota</taxon>
        <taxon>Metazoa</taxon>
        <taxon>Chordata</taxon>
        <taxon>Tunicata</taxon>
        <taxon>Ascidiacea</taxon>
        <taxon>Phlebobranchia</taxon>
        <taxon>Cionidae</taxon>
        <taxon>Ciona</taxon>
    </lineage>
</organism>
<keyword evidence="13" id="KW-0469">Meiosis</keyword>
<dbReference type="Gene3D" id="2.30.30.140">
    <property type="match status" value="1"/>
</dbReference>
<dbReference type="InterPro" id="IPR007502">
    <property type="entry name" value="Helicase-assoc_dom"/>
</dbReference>
<dbReference type="Ensembl" id="ENSCSAVT00000003673.1">
    <property type="protein sequence ID" value="ENSCSAVP00000003618.1"/>
    <property type="gene ID" value="ENSCSAVG00000002146.1"/>
</dbReference>
<dbReference type="GO" id="GO:0003723">
    <property type="term" value="F:RNA binding"/>
    <property type="evidence" value="ECO:0007669"/>
    <property type="project" value="TreeGrafter"/>
</dbReference>
<dbReference type="InterPro" id="IPR027417">
    <property type="entry name" value="P-loop_NTPase"/>
</dbReference>
<dbReference type="InterPro" id="IPR035437">
    <property type="entry name" value="SNase_OB-fold_sf"/>
</dbReference>
<comment type="similarity">
    <text evidence="2">Belongs to the DEAD box helicase family. DEAH subfamily.</text>
</comment>
<dbReference type="GO" id="GO:0005737">
    <property type="term" value="C:cytoplasm"/>
    <property type="evidence" value="ECO:0007669"/>
    <property type="project" value="UniProtKB-SubCell"/>
</dbReference>
<evidence type="ECO:0000256" key="11">
    <source>
        <dbReference type="ARBA" id="ARBA00022871"/>
    </source>
</evidence>
<comment type="catalytic activity">
    <reaction evidence="14">
        <text>ATP + H2O = ADP + phosphate + H(+)</text>
        <dbReference type="Rhea" id="RHEA:13065"/>
        <dbReference type="ChEBI" id="CHEBI:15377"/>
        <dbReference type="ChEBI" id="CHEBI:15378"/>
        <dbReference type="ChEBI" id="CHEBI:30616"/>
        <dbReference type="ChEBI" id="CHEBI:43474"/>
        <dbReference type="ChEBI" id="CHEBI:456216"/>
        <dbReference type="EC" id="3.6.4.13"/>
    </reaction>
</comment>
<dbReference type="GO" id="GO:0031047">
    <property type="term" value="P:regulatory ncRNA-mediated gene silencing"/>
    <property type="evidence" value="ECO:0007669"/>
    <property type="project" value="UniProtKB-KW"/>
</dbReference>
<dbReference type="GO" id="GO:0007283">
    <property type="term" value="P:spermatogenesis"/>
    <property type="evidence" value="ECO:0007669"/>
    <property type="project" value="UniProtKB-KW"/>
</dbReference>
<dbReference type="GO" id="GO:0030154">
    <property type="term" value="P:cell differentiation"/>
    <property type="evidence" value="ECO:0007669"/>
    <property type="project" value="UniProtKB-KW"/>
</dbReference>
<dbReference type="EC" id="3.6.4.13" evidence="3"/>
<dbReference type="PROSITE" id="PS51194">
    <property type="entry name" value="HELICASE_CTER"/>
    <property type="match status" value="1"/>
</dbReference>
<evidence type="ECO:0000313" key="18">
    <source>
        <dbReference type="Proteomes" id="UP000007875"/>
    </source>
</evidence>
<sequence>PTTEYRSVILSKIDQNPVTIIQGSTGSGKTTQIPQFILDDCAENKRYCNILVTQPRKIAAVSIARRVCQERQWQVGQLVGYHVGLDKMTSQDTRLTYVTTGVFLRRIIKSKSLNDFTHVILDEVHERDQETDFAMLLVRKLLNFNSKSVKVILMSATFDTNEFSEYFGSCITGRVDQVKISGEMFTVSEHFAEDLTTLGPMPTCDVSNPEVSEEAYVLSARIIGHLDKLEGCTLPNSAADTKYLRRGSVLVFLPGIHEIREMERLLEFERENRCFQIIPLHSSITLEEQSLVFSKPKPGFRKIILSTNIAESSITVPDIKYVIDFCLTKCLVCDLDTNYQSLRLQWSSKASGKQRSGRAGRVSSGKVFRLVSRFFWNTHMQDYGIPEMQRCSLESAILKVKLLGMGAPKSVLSLALSPPDLHNIGRTILLLKEVGALSTTADKNVYDGRLTFVGQVLASLPLDMRLGKLLMLGYVFGCLGQCLIIAASLAKSSFLATPYNLELKSFKQKLLWANGSFSDCIAFLNAYQLWESCLKSNVFRRRKDELEWGRENFIQIRRIHDVHTLVEELQDRLKQFNIRSNDLQYWSSQDKKENELILKIVMCGAFYPNYFELLSTDEDIALKEMCMLDPTTTVMIRGFPPNCGGMLFKDSIIKNTKDCGKAKKLYYDGTKAFVEFEKDPEIDTGKVYPAVYLASKLNNPQHRLQFHQNYMQDENSTTESRIFLCEEADCTRHSYEVIKPSAMVWFPIYVTHINSVSCFWGYKALPKNIEIMETLEKLILDSAAKYSSGNVALEVDKVVLIALTYNNVTEYYRTIVTRTKPTISVWCVDYGNSVHNVERSSLCKASYELQFIPFQAICFRLRGVQQLENIPASKTKQALFNFVQSSKGIMRAKVYSISAGTVNVDLFTKDDQYINQMLVDSKLCVVVEESKVSELSHRSWQLAEENCSNDEDSFTEQYSEMWHKLDPSSRVPIKKVPYQRVIHGPRTPYESSFSSLMQVGRCRKVRVDRNSINSFAMNQNPSTSMGLLMASAEVAINQSGSTMLARNTTLLPPINGLRSLLLLIFSPIIELRVDAKEQQYTGAICGLGATQMCNGEWRSVLPDHDIEVEFDTDITNQDVIDVNGIRMLINIAVGSQDSLCGAQAIHRIQTNVRQKLLGLLRKERPLIDTMPKLHDYKWRLIPEDKVLPHQVSDTQADKKDFYRLHDGVLL</sequence>
<dbReference type="GO" id="GO:0051321">
    <property type="term" value="P:meiotic cell cycle"/>
    <property type="evidence" value="ECO:0007669"/>
    <property type="project" value="UniProtKB-KW"/>
</dbReference>
<keyword evidence="7" id="KW-0221">Differentiation</keyword>
<keyword evidence="6" id="KW-0547">Nucleotide-binding</keyword>
<evidence type="ECO:0000256" key="5">
    <source>
        <dbReference type="ARBA" id="ARBA00022490"/>
    </source>
</evidence>
<dbReference type="CDD" id="cd18791">
    <property type="entry name" value="SF2_C_RHA"/>
    <property type="match status" value="1"/>
</dbReference>
<reference evidence="17" key="3">
    <citation type="submission" date="2025-09" db="UniProtKB">
        <authorList>
            <consortium name="Ensembl"/>
        </authorList>
    </citation>
    <scope>IDENTIFICATION</scope>
</reference>
<evidence type="ECO:0000256" key="13">
    <source>
        <dbReference type="ARBA" id="ARBA00023254"/>
    </source>
</evidence>